<reference evidence="1 2" key="1">
    <citation type="submission" date="2018-11" db="EMBL/GenBank/DDBJ databases">
        <title>Genomic analysis of Haloarcula hispanica CBA1121.</title>
        <authorList>
            <person name="Kim Y.B."/>
            <person name="Roh S.W."/>
        </authorList>
    </citation>
    <scope>NUCLEOTIDE SEQUENCE [LARGE SCALE GENOMIC DNA]</scope>
    <source>
        <strain evidence="1 2">CBA1121</strain>
    </source>
</reference>
<gene>
    <name evidence="1" type="ORF">EGO51_15705</name>
</gene>
<organism evidence="1 2">
    <name type="scientific">Haloarcula hispanica</name>
    <dbReference type="NCBI Taxonomy" id="51589"/>
    <lineage>
        <taxon>Archaea</taxon>
        <taxon>Methanobacteriati</taxon>
        <taxon>Methanobacteriota</taxon>
        <taxon>Stenosarchaea group</taxon>
        <taxon>Halobacteria</taxon>
        <taxon>Halobacteriales</taxon>
        <taxon>Haloarculaceae</taxon>
        <taxon>Haloarcula</taxon>
    </lineage>
</organism>
<accession>A0A5J5LE33</accession>
<comment type="caution">
    <text evidence="1">The sequence shown here is derived from an EMBL/GenBank/DDBJ whole genome shotgun (WGS) entry which is preliminary data.</text>
</comment>
<proteinExistence type="predicted"/>
<dbReference type="Proteomes" id="UP000326244">
    <property type="component" value="Unassembled WGS sequence"/>
</dbReference>
<sequence length="95" mass="10703">MLQLHNSGDQRALETFIAIDETPGTQRALVRASREDPDVSKQDLSEALQRYDSLETPEQKREMREVWRATGDEGVEFTASADPQTVRLIAMAPVM</sequence>
<evidence type="ECO:0000313" key="2">
    <source>
        <dbReference type="Proteomes" id="UP000326244"/>
    </source>
</evidence>
<dbReference type="RefSeq" id="WP_151103993.1">
    <property type="nucleotide sequence ID" value="NZ_RQWK01000002.1"/>
</dbReference>
<protein>
    <submittedName>
        <fullName evidence="1">Uncharacterized protein</fullName>
    </submittedName>
</protein>
<dbReference type="AlphaFoldDB" id="A0A5J5LE33"/>
<evidence type="ECO:0000313" key="1">
    <source>
        <dbReference type="EMBL" id="KAA9404794.1"/>
    </source>
</evidence>
<dbReference type="EMBL" id="RQWK01000002">
    <property type="protein sequence ID" value="KAA9404794.1"/>
    <property type="molecule type" value="Genomic_DNA"/>
</dbReference>
<name>A0A5J5LE33_HALHI</name>